<dbReference type="InterPro" id="IPR029063">
    <property type="entry name" value="SAM-dependent_MTases_sf"/>
</dbReference>
<dbReference type="Gene3D" id="3.10.330.20">
    <property type="match status" value="1"/>
</dbReference>
<comment type="caution">
    <text evidence="8">The sequence shown here is derived from an EMBL/GenBank/DDBJ whole genome shotgun (WGS) entry which is preliminary data.</text>
</comment>
<dbReference type="EC" id="2.1.1.220" evidence="5"/>
<dbReference type="GO" id="GO:0160107">
    <property type="term" value="F:tRNA (adenine(58)-N1)-methyltransferase activity"/>
    <property type="evidence" value="ECO:0007669"/>
    <property type="project" value="UniProtKB-EC"/>
</dbReference>
<dbReference type="PROSITE" id="PS51620">
    <property type="entry name" value="SAM_TRM61"/>
    <property type="match status" value="1"/>
</dbReference>
<dbReference type="InterPro" id="IPR014816">
    <property type="entry name" value="tRNA_MeTrfase_Gcd14"/>
</dbReference>
<keyword evidence="2 5" id="KW-0808">Transferase</keyword>
<dbReference type="Pfam" id="PF08704">
    <property type="entry name" value="GCD14"/>
    <property type="match status" value="1"/>
</dbReference>
<organism evidence="8 9">
    <name type="scientific">Thermodesulfobacterium geofontis</name>
    <dbReference type="NCBI Taxonomy" id="1295609"/>
    <lineage>
        <taxon>Bacteria</taxon>
        <taxon>Pseudomonadati</taxon>
        <taxon>Thermodesulfobacteriota</taxon>
        <taxon>Thermodesulfobacteria</taxon>
        <taxon>Thermodesulfobacteriales</taxon>
        <taxon>Thermodesulfobacteriaceae</taxon>
        <taxon>Thermodesulfobacterium</taxon>
    </lineage>
</organism>
<evidence type="ECO:0000256" key="6">
    <source>
        <dbReference type="PIRSR" id="PIRSR017269-1"/>
    </source>
</evidence>
<evidence type="ECO:0000256" key="1">
    <source>
        <dbReference type="ARBA" id="ARBA00022603"/>
    </source>
</evidence>
<dbReference type="AlphaFoldDB" id="A0A2N7PLQ1"/>
<feature type="binding site" evidence="6">
    <location>
        <begin position="105"/>
        <end position="108"/>
    </location>
    <ligand>
        <name>S-adenosyl-L-methionine</name>
        <dbReference type="ChEBI" id="CHEBI:59789"/>
    </ligand>
</feature>
<comment type="similarity">
    <text evidence="5">Belongs to the class I-like SAM-binding methyltransferase superfamily. TRM61 family.</text>
</comment>
<dbReference type="CDD" id="cd02440">
    <property type="entry name" value="AdoMet_MTases"/>
    <property type="match status" value="1"/>
</dbReference>
<dbReference type="Gene3D" id="3.40.50.150">
    <property type="entry name" value="Vaccinia Virus protein VP39"/>
    <property type="match status" value="1"/>
</dbReference>
<comment type="catalytic activity">
    <reaction evidence="5">
        <text>adenosine(58) in tRNA + S-adenosyl-L-methionine = N(1)-methyladenosine(58) in tRNA + S-adenosyl-L-homocysteine + H(+)</text>
        <dbReference type="Rhea" id="RHEA:43152"/>
        <dbReference type="Rhea" id="RHEA-COMP:10365"/>
        <dbReference type="Rhea" id="RHEA-COMP:10366"/>
        <dbReference type="ChEBI" id="CHEBI:15378"/>
        <dbReference type="ChEBI" id="CHEBI:57856"/>
        <dbReference type="ChEBI" id="CHEBI:59789"/>
        <dbReference type="ChEBI" id="CHEBI:74411"/>
        <dbReference type="ChEBI" id="CHEBI:74491"/>
        <dbReference type="EC" id="2.1.1.220"/>
    </reaction>
</comment>
<keyword evidence="4 5" id="KW-0819">tRNA processing</keyword>
<protein>
    <recommendedName>
        <fullName evidence="5">tRNA (adenine(58)-N(1))-methyltransferase TrmI</fullName>
        <ecNumber evidence="5">2.1.1.220</ecNumber>
    </recommendedName>
</protein>
<evidence type="ECO:0000256" key="2">
    <source>
        <dbReference type="ARBA" id="ARBA00022679"/>
    </source>
</evidence>
<dbReference type="PANTHER" id="PTHR12133">
    <property type="entry name" value="TRNA (ADENINE(58)-N(1))-METHYLTRANSFERASE"/>
    <property type="match status" value="1"/>
</dbReference>
<dbReference type="GO" id="GO:0030488">
    <property type="term" value="P:tRNA methylation"/>
    <property type="evidence" value="ECO:0007669"/>
    <property type="project" value="InterPro"/>
</dbReference>
<comment type="subunit">
    <text evidence="5">Homotetramer composed of a dimer of dimers.</text>
</comment>
<proteinExistence type="inferred from homology"/>
<feature type="binding site" evidence="6">
    <location>
        <position position="170"/>
    </location>
    <ligand>
        <name>S-adenosyl-L-methionine</name>
        <dbReference type="ChEBI" id="CHEBI:59789"/>
    </ligand>
</feature>
<evidence type="ECO:0000259" key="7">
    <source>
        <dbReference type="Pfam" id="PF08704"/>
    </source>
</evidence>
<evidence type="ECO:0000256" key="3">
    <source>
        <dbReference type="ARBA" id="ARBA00022691"/>
    </source>
</evidence>
<comment type="function">
    <text evidence="5">Catalyzes the S-adenosyl-L-methionine-dependent formation of N(1)-methyladenine at position 58 (m1A58) in tRNA.</text>
</comment>
<keyword evidence="3 5" id="KW-0949">S-adenosyl-L-methionine</keyword>
<feature type="domain" description="tRNA (adenine(58)-N(1))-methyltransferase catalytic subunit TRM61 C-terminal" evidence="7">
    <location>
        <begin position="58"/>
        <end position="234"/>
    </location>
</feature>
<reference evidence="8 9" key="1">
    <citation type="submission" date="2018-01" db="EMBL/GenBank/DDBJ databases">
        <title>Metagenomic assembled genomes from two thermal pools in the Uzon Caldera, Kamchatka, Russia.</title>
        <authorList>
            <person name="Wilkins L."/>
            <person name="Ettinger C."/>
        </authorList>
    </citation>
    <scope>NUCLEOTIDE SEQUENCE [LARGE SCALE GENOMIC DNA]</scope>
    <source>
        <strain evidence="8">ZAV-08</strain>
    </source>
</reference>
<keyword evidence="1 5" id="KW-0489">Methyltransferase</keyword>
<evidence type="ECO:0000313" key="8">
    <source>
        <dbReference type="EMBL" id="PMP65038.1"/>
    </source>
</evidence>
<dbReference type="Proteomes" id="UP000235460">
    <property type="component" value="Unassembled WGS sequence"/>
</dbReference>
<gene>
    <name evidence="8" type="ORF">C0190_07220</name>
</gene>
<feature type="binding site" evidence="6">
    <location>
        <position position="126"/>
    </location>
    <ligand>
        <name>S-adenosyl-L-methionine</name>
        <dbReference type="ChEBI" id="CHEBI:59789"/>
    </ligand>
</feature>
<evidence type="ECO:0000256" key="4">
    <source>
        <dbReference type="ARBA" id="ARBA00022694"/>
    </source>
</evidence>
<dbReference type="GO" id="GO:0031515">
    <property type="term" value="C:tRNA (m1A) methyltransferase complex"/>
    <property type="evidence" value="ECO:0007669"/>
    <property type="project" value="UniProtKB-UniRule"/>
</dbReference>
<dbReference type="InterPro" id="IPR049470">
    <property type="entry name" value="TRM61_C"/>
</dbReference>
<evidence type="ECO:0000256" key="5">
    <source>
        <dbReference type="PIRNR" id="PIRNR017269"/>
    </source>
</evidence>
<accession>A0A2N7PLQ1</accession>
<dbReference type="SUPFAM" id="SSF53335">
    <property type="entry name" value="S-adenosyl-L-methionine-dependent methyltransferases"/>
    <property type="match status" value="1"/>
</dbReference>
<evidence type="ECO:0000313" key="9">
    <source>
        <dbReference type="Proteomes" id="UP000235460"/>
    </source>
</evidence>
<name>A0A2N7PLQ1_9BACT</name>
<dbReference type="EMBL" id="PNIK01000105">
    <property type="protein sequence ID" value="PMP65038.1"/>
    <property type="molecule type" value="Genomic_DNA"/>
</dbReference>
<dbReference type="PANTHER" id="PTHR12133:SF1">
    <property type="entry name" value="TRNA (ADENINE(58)-N(1))-METHYLTRANSFERASE, MITOCHONDRIAL"/>
    <property type="match status" value="1"/>
</dbReference>
<sequence>MSLKEGDYVLLLTSDEKSYLVEIKDLNFYTHKDYLNLKDLIGKNYGDIILGKKGEKFYLLKPTIYDFLKKIERVTQIVYPKDIGYIILKLDIAPGKIVLECGGGSGALTSAFAYMVGEEGKVISYEKEIKFQEVAKKNLKKLGILHRVIFKNVEVLESFEEKEVDAVFLDLKTPWDLIKGAWEALKGGHPLGILVPTANQVSQCLSEIEKYPFTDVEVVEILLRHYKTNPERLRPEDRMVAHTGYLIFAKKVFEK</sequence>
<dbReference type="PIRSF" id="PIRSF017269">
    <property type="entry name" value="GCD14"/>
    <property type="match status" value="1"/>
</dbReference>